<feature type="transmembrane region" description="Helical" evidence="1">
    <location>
        <begin position="15"/>
        <end position="39"/>
    </location>
</feature>
<evidence type="ECO:0000256" key="1">
    <source>
        <dbReference type="SAM" id="Phobius"/>
    </source>
</evidence>
<comment type="caution">
    <text evidence="2">The sequence shown here is derived from an EMBL/GenBank/DDBJ whole genome shotgun (WGS) entry which is preliminary data.</text>
</comment>
<name>A0A9X1SFJ5_9BACT</name>
<keyword evidence="1" id="KW-0812">Transmembrane</keyword>
<protein>
    <submittedName>
        <fullName evidence="2">Uncharacterized protein</fullName>
    </submittedName>
</protein>
<proteinExistence type="predicted"/>
<sequence>MKNSWESTVTLNNAILWALSAVTGLAAVQMLIWATLGALTATETLVMSLTS</sequence>
<accession>A0A9X1SFJ5</accession>
<evidence type="ECO:0000313" key="2">
    <source>
        <dbReference type="EMBL" id="MCC9629275.1"/>
    </source>
</evidence>
<dbReference type="EMBL" id="JAJKFT010000010">
    <property type="protein sequence ID" value="MCC9629275.1"/>
    <property type="molecule type" value="Genomic_DNA"/>
</dbReference>
<organism evidence="2 3">
    <name type="scientific">Blastopirellula sediminis</name>
    <dbReference type="NCBI Taxonomy" id="2894196"/>
    <lineage>
        <taxon>Bacteria</taxon>
        <taxon>Pseudomonadati</taxon>
        <taxon>Planctomycetota</taxon>
        <taxon>Planctomycetia</taxon>
        <taxon>Pirellulales</taxon>
        <taxon>Pirellulaceae</taxon>
        <taxon>Blastopirellula</taxon>
    </lineage>
</organism>
<dbReference type="RefSeq" id="WP_230219127.1">
    <property type="nucleotide sequence ID" value="NZ_JAJKFT010000010.1"/>
</dbReference>
<keyword evidence="1" id="KW-1133">Transmembrane helix</keyword>
<gene>
    <name evidence="2" type="ORF">LOC68_12800</name>
</gene>
<evidence type="ECO:0000313" key="3">
    <source>
        <dbReference type="Proteomes" id="UP001139103"/>
    </source>
</evidence>
<dbReference type="Proteomes" id="UP001139103">
    <property type="component" value="Unassembled WGS sequence"/>
</dbReference>
<keyword evidence="3" id="KW-1185">Reference proteome</keyword>
<keyword evidence="1" id="KW-0472">Membrane</keyword>
<dbReference type="AlphaFoldDB" id="A0A9X1SFJ5"/>
<reference evidence="2" key="1">
    <citation type="submission" date="2021-11" db="EMBL/GenBank/DDBJ databases">
        <title>Genome sequence.</title>
        <authorList>
            <person name="Sun Q."/>
        </authorList>
    </citation>
    <scope>NUCLEOTIDE SEQUENCE</scope>
    <source>
        <strain evidence="2">JC732</strain>
    </source>
</reference>